<dbReference type="VEuPathDB" id="VectorBase:ASTE009145"/>
<dbReference type="Pfam" id="PF05199">
    <property type="entry name" value="GMC_oxred_C"/>
    <property type="match status" value="1"/>
</dbReference>
<dbReference type="SUPFAM" id="SSF51905">
    <property type="entry name" value="FAD/NAD(P)-binding domain"/>
    <property type="match status" value="4"/>
</dbReference>
<evidence type="ECO:0000259" key="2">
    <source>
        <dbReference type="PROSITE" id="PS00624"/>
    </source>
</evidence>
<dbReference type="SUPFAM" id="SSF54373">
    <property type="entry name" value="FAD-linked reductases, C-terminal domain"/>
    <property type="match status" value="1"/>
</dbReference>
<dbReference type="VEuPathDB" id="VectorBase:ASTEI20_031955"/>
<evidence type="ECO:0000256" key="1">
    <source>
        <dbReference type="ARBA" id="ARBA00010790"/>
    </source>
</evidence>
<proteinExistence type="inferred from homology"/>
<dbReference type="Pfam" id="PF00732">
    <property type="entry name" value="GMC_oxred_N"/>
    <property type="match status" value="3"/>
</dbReference>
<evidence type="ECO:0000313" key="3">
    <source>
        <dbReference type="EnsemblMetazoa" id="ASTEI00886-PA"/>
    </source>
</evidence>
<dbReference type="VEuPathDB" id="VectorBase:ASTEI20_031994"/>
<evidence type="ECO:0000313" key="4">
    <source>
        <dbReference type="Proteomes" id="UP000076408"/>
    </source>
</evidence>
<dbReference type="AlphaFoldDB" id="A0A182XXF0"/>
<dbReference type="GO" id="GO:0050660">
    <property type="term" value="F:flavin adenine dinucleotide binding"/>
    <property type="evidence" value="ECO:0007669"/>
    <property type="project" value="InterPro"/>
</dbReference>
<dbReference type="VEuPathDB" id="VectorBase:ASTE009144"/>
<dbReference type="STRING" id="30069.A0A182XXF0"/>
<dbReference type="InterPro" id="IPR000172">
    <property type="entry name" value="GMC_OxRdtase_N"/>
</dbReference>
<dbReference type="VEuPathDB" id="VectorBase:ASTE011197"/>
<name>A0A182XXF0_ANOST</name>
<dbReference type="InterPro" id="IPR036188">
    <property type="entry name" value="FAD/NAD-bd_sf"/>
</dbReference>
<dbReference type="OMA" id="YNNWARI"/>
<dbReference type="VEuPathDB" id="VectorBase:ASTEI00886"/>
<dbReference type="VEuPathDB" id="VectorBase:ASTEI20_041196"/>
<reference evidence="4" key="1">
    <citation type="journal article" date="2014" name="Genome Biol.">
        <title>Genome analysis of a major urban malaria vector mosquito, Anopheles stephensi.</title>
        <authorList>
            <person name="Jiang X."/>
            <person name="Peery A."/>
            <person name="Hall A.B."/>
            <person name="Sharma A."/>
            <person name="Chen X.G."/>
            <person name="Waterhouse R.M."/>
            <person name="Komissarov A."/>
            <person name="Riehle M.M."/>
            <person name="Shouche Y."/>
            <person name="Sharakhova M.V."/>
            <person name="Lawson D."/>
            <person name="Pakpour N."/>
            <person name="Arensburger P."/>
            <person name="Davidson V.L."/>
            <person name="Eiglmeier K."/>
            <person name="Emrich S."/>
            <person name="George P."/>
            <person name="Kennedy R.C."/>
            <person name="Mane S.P."/>
            <person name="Maslen G."/>
            <person name="Oringanje C."/>
            <person name="Qi Y."/>
            <person name="Settlage R."/>
            <person name="Tojo M."/>
            <person name="Tubio J.M."/>
            <person name="Unger M.F."/>
            <person name="Wang B."/>
            <person name="Vernick K.D."/>
            <person name="Ribeiro J.M."/>
            <person name="James A.A."/>
            <person name="Michel K."/>
            <person name="Riehle M.A."/>
            <person name="Luckhart S."/>
            <person name="Sharakhov I.V."/>
            <person name="Tu Z."/>
        </authorList>
    </citation>
    <scope>NUCLEOTIDE SEQUENCE [LARGE SCALE GENOMIC DNA]</scope>
    <source>
        <strain evidence="4">Indian</strain>
    </source>
</reference>
<dbReference type="VEuPathDB" id="VectorBase:ASTEI20_041681"/>
<dbReference type="Proteomes" id="UP000076408">
    <property type="component" value="Unassembled WGS sequence"/>
</dbReference>
<feature type="domain" description="Glucose-methanol-choline oxidoreductase N-terminal" evidence="2">
    <location>
        <begin position="655"/>
        <end position="669"/>
    </location>
</feature>
<reference evidence="3" key="2">
    <citation type="submission" date="2020-05" db="UniProtKB">
        <authorList>
            <consortium name="EnsemblMetazoa"/>
        </authorList>
    </citation>
    <scope>IDENTIFICATION</scope>
    <source>
        <strain evidence="3">Indian</strain>
    </source>
</reference>
<comment type="similarity">
    <text evidence="1">Belongs to the GMC oxidoreductase family.</text>
</comment>
<dbReference type="VEuPathDB" id="VectorBase:ASTE009147"/>
<dbReference type="PROSITE" id="PS00624">
    <property type="entry name" value="GMC_OXRED_2"/>
    <property type="match status" value="3"/>
</dbReference>
<dbReference type="VEuPathDB" id="VectorBase:ASTEI20_045321"/>
<dbReference type="PANTHER" id="PTHR11552">
    <property type="entry name" value="GLUCOSE-METHANOL-CHOLINE GMC OXIDOREDUCTASE"/>
    <property type="match status" value="1"/>
</dbReference>
<keyword evidence="4" id="KW-1185">Reference proteome</keyword>
<dbReference type="PANTHER" id="PTHR11552:SF227">
    <property type="entry name" value="GLUCOSE DEHYDROGENASE [FAD, QUINONE]-LIKE PROTEIN"/>
    <property type="match status" value="1"/>
</dbReference>
<dbReference type="InterPro" id="IPR007867">
    <property type="entry name" value="GMC_OxRtase_C"/>
</dbReference>
<feature type="domain" description="Glucose-methanol-choline oxidoreductase N-terminal" evidence="2">
    <location>
        <begin position="175"/>
        <end position="189"/>
    </location>
</feature>
<dbReference type="Gene3D" id="3.50.50.60">
    <property type="entry name" value="FAD/NAD(P)-binding domain"/>
    <property type="match status" value="4"/>
</dbReference>
<dbReference type="Gene3D" id="3.30.560.10">
    <property type="entry name" value="Glucose Oxidase, domain 3"/>
    <property type="match status" value="4"/>
</dbReference>
<protein>
    <recommendedName>
        <fullName evidence="2">Glucose-methanol-choline oxidoreductase N-terminal domain-containing protein</fullName>
    </recommendedName>
</protein>
<dbReference type="InterPro" id="IPR012132">
    <property type="entry name" value="GMC_OxRdtase"/>
</dbReference>
<accession>A0A182XXF0</accession>
<feature type="domain" description="Glucose-methanol-choline oxidoreductase N-terminal" evidence="2">
    <location>
        <begin position="432"/>
        <end position="446"/>
    </location>
</feature>
<sequence length="1002" mass="110817">MSELVGAAFGSVATAASSVGWFVPMLVAAIAYFQYEEFMDPEARVIDVPTEIMLDKYDFIIIGAGSAEAPYHTPLAAAFVEAGVEMGYENRDLNGAKQTGFMIAQGTIRRGGRCSTGKAFLRPARLRPNLHVAMFAHVTRVMIDPISKIAFGVEFIRDRKVHHVRASKEVIVSGGSVNSPQILMLSGIGPKSELAKHRIPLIKDLPVGENLQDHIGLGGLTFMVNQPGRLVAMPSCEVMGFINTKYNNPTSRRGDVQIFMSAQSDISDGGTEGMAGAGLTYDYYARNFESWVYHDSFLIMPLLMRPESRGWLELNSANPYDKIKIYPNYFDVERDLDILVEGLKFGVRVAETSTMKRINATFIYDVEHGDTPAKAFLVPVKDRPNLHVIKHAVVVTVERDPSTERFKYVNFMIDNKVLKVAHARKDIILAAGAINTPHILQRSGIGPSTLLKQVNIPLVADLPVGENLQDHLFVPLLFKLHKSTAQNYNIQQELVKNLFQYLTTRTGPMAGHGVTSVIGFINTLDASSPFADIEYHFFQFEKGSGKSALFCDKMTKLVISEAVQELGIPEIMDINSDEYIGYNVAQGTVYKGRRWSTAKAFLNTAKDRPNLHIVKNAHVTRINFDGTVATGVTFDLPERKDISVRISKEVVLSAGAINSPQVLKLSGVGAKEQLDRLNIPLVKDIPSVGENLQDHVIIPLFLTLHGSRPIERSMDELLDSIYSYFRYGLGTFGTVSVTDLLGFVNTQSPAAKFPDIQFHHMLYLWKTPDVAKITQCFGWDDYIAHQIIEQNQKSEILTVLIIDRRCYRSVINECTPQLEEVIFAVEVETKNIRDEEVAKIRPSSTSTCERNSNEKLVKVSMKRAVFVERSGMCVKCCWAALKATPAAAGLTTAVGAAISAATAVIGVGKLAIVPILIASLAYYNYDLFDPENRPFNVPEVDREYDFIVVGAGSAGAVVASRLSEIGGWKVLLLEAGGHETEISDVPILSLYLHKSKLDWKYR</sequence>
<dbReference type="EnsemblMetazoa" id="ASTEI00886-RA">
    <property type="protein sequence ID" value="ASTEI00886-PA"/>
    <property type="gene ID" value="ASTEI00886"/>
</dbReference>
<organism evidence="3 4">
    <name type="scientific">Anopheles stephensi</name>
    <name type="common">Indo-Pakistan malaria mosquito</name>
    <dbReference type="NCBI Taxonomy" id="30069"/>
    <lineage>
        <taxon>Eukaryota</taxon>
        <taxon>Metazoa</taxon>
        <taxon>Ecdysozoa</taxon>
        <taxon>Arthropoda</taxon>
        <taxon>Hexapoda</taxon>
        <taxon>Insecta</taxon>
        <taxon>Pterygota</taxon>
        <taxon>Neoptera</taxon>
        <taxon>Endopterygota</taxon>
        <taxon>Diptera</taxon>
        <taxon>Nematocera</taxon>
        <taxon>Culicoidea</taxon>
        <taxon>Culicidae</taxon>
        <taxon>Anophelinae</taxon>
        <taxon>Anopheles</taxon>
    </lineage>
</organism>
<dbReference type="GO" id="GO:0016614">
    <property type="term" value="F:oxidoreductase activity, acting on CH-OH group of donors"/>
    <property type="evidence" value="ECO:0007669"/>
    <property type="project" value="InterPro"/>
</dbReference>